<accession>A0A0C9WN03</accession>
<evidence type="ECO:0000313" key="2">
    <source>
        <dbReference type="Proteomes" id="UP000054477"/>
    </source>
</evidence>
<reference evidence="2" key="2">
    <citation type="submission" date="2015-01" db="EMBL/GenBank/DDBJ databases">
        <title>Evolutionary Origins and Diversification of the Mycorrhizal Mutualists.</title>
        <authorList>
            <consortium name="DOE Joint Genome Institute"/>
            <consortium name="Mycorrhizal Genomics Consortium"/>
            <person name="Kohler A."/>
            <person name="Kuo A."/>
            <person name="Nagy L.G."/>
            <person name="Floudas D."/>
            <person name="Copeland A."/>
            <person name="Barry K.W."/>
            <person name="Cichocki N."/>
            <person name="Veneault-Fourrey C."/>
            <person name="LaButti K."/>
            <person name="Lindquist E.A."/>
            <person name="Lipzen A."/>
            <person name="Lundell T."/>
            <person name="Morin E."/>
            <person name="Murat C."/>
            <person name="Riley R."/>
            <person name="Ohm R."/>
            <person name="Sun H."/>
            <person name="Tunlid A."/>
            <person name="Henrissat B."/>
            <person name="Grigoriev I.V."/>
            <person name="Hibbett D.S."/>
            <person name="Martin F."/>
        </authorList>
    </citation>
    <scope>NUCLEOTIDE SEQUENCE [LARGE SCALE GENOMIC DNA]</scope>
    <source>
        <strain evidence="2">LaAM-08-1</strain>
    </source>
</reference>
<gene>
    <name evidence="1" type="ORF">K443DRAFT_197153</name>
</gene>
<reference evidence="1 2" key="1">
    <citation type="submission" date="2014-04" db="EMBL/GenBank/DDBJ databases">
        <authorList>
            <consortium name="DOE Joint Genome Institute"/>
            <person name="Kuo A."/>
            <person name="Kohler A."/>
            <person name="Nagy L.G."/>
            <person name="Floudas D."/>
            <person name="Copeland A."/>
            <person name="Barry K.W."/>
            <person name="Cichocki N."/>
            <person name="Veneault-Fourrey C."/>
            <person name="LaButti K."/>
            <person name="Lindquist E.A."/>
            <person name="Lipzen A."/>
            <person name="Lundell T."/>
            <person name="Morin E."/>
            <person name="Murat C."/>
            <person name="Sun H."/>
            <person name="Tunlid A."/>
            <person name="Henrissat B."/>
            <person name="Grigoriev I.V."/>
            <person name="Hibbett D.S."/>
            <person name="Martin F."/>
            <person name="Nordberg H.P."/>
            <person name="Cantor M.N."/>
            <person name="Hua S.X."/>
        </authorList>
    </citation>
    <scope>NUCLEOTIDE SEQUENCE [LARGE SCALE GENOMIC DNA]</scope>
    <source>
        <strain evidence="1 2">LaAM-08-1</strain>
    </source>
</reference>
<evidence type="ECO:0000313" key="1">
    <source>
        <dbReference type="EMBL" id="KIJ98689.1"/>
    </source>
</evidence>
<dbReference type="EMBL" id="KN838663">
    <property type="protein sequence ID" value="KIJ98689.1"/>
    <property type="molecule type" value="Genomic_DNA"/>
</dbReference>
<organism evidence="1 2">
    <name type="scientific">Laccaria amethystina LaAM-08-1</name>
    <dbReference type="NCBI Taxonomy" id="1095629"/>
    <lineage>
        <taxon>Eukaryota</taxon>
        <taxon>Fungi</taxon>
        <taxon>Dikarya</taxon>
        <taxon>Basidiomycota</taxon>
        <taxon>Agaricomycotina</taxon>
        <taxon>Agaricomycetes</taxon>
        <taxon>Agaricomycetidae</taxon>
        <taxon>Agaricales</taxon>
        <taxon>Agaricineae</taxon>
        <taxon>Hydnangiaceae</taxon>
        <taxon>Laccaria</taxon>
    </lineage>
</organism>
<dbReference type="HOGENOM" id="CLU_2886131_0_0_1"/>
<protein>
    <submittedName>
        <fullName evidence="1">Uncharacterized protein</fullName>
    </submittedName>
</protein>
<proteinExistence type="predicted"/>
<dbReference type="Proteomes" id="UP000054477">
    <property type="component" value="Unassembled WGS sequence"/>
</dbReference>
<name>A0A0C9WN03_9AGAR</name>
<dbReference type="AlphaFoldDB" id="A0A0C9WN03"/>
<sequence>MKQMSVALKPRSIVAVARFKLALAGRAGTVDVTNGCMPATNLVPKDKCCYRHRMGVKKTHHEW</sequence>
<keyword evidence="2" id="KW-1185">Reference proteome</keyword>